<comment type="caution">
    <text evidence="3">The sequence shown here is derived from an EMBL/GenBank/DDBJ whole genome shotgun (WGS) entry which is preliminary data.</text>
</comment>
<accession>A0ABU6A247</accession>
<proteinExistence type="predicted"/>
<dbReference type="RefSeq" id="WP_324182276.1">
    <property type="nucleotide sequence ID" value="NZ_BAABAW010000006.1"/>
</dbReference>
<dbReference type="SUPFAM" id="SSF51735">
    <property type="entry name" value="NAD(P)-binding Rossmann-fold domains"/>
    <property type="match status" value="1"/>
</dbReference>
<organism evidence="3 4">
    <name type="scientific">Aquimarina gracilis</name>
    <dbReference type="NCBI Taxonomy" id="874422"/>
    <lineage>
        <taxon>Bacteria</taxon>
        <taxon>Pseudomonadati</taxon>
        <taxon>Bacteroidota</taxon>
        <taxon>Flavobacteriia</taxon>
        <taxon>Flavobacteriales</taxon>
        <taxon>Flavobacteriaceae</taxon>
        <taxon>Aquimarina</taxon>
    </lineage>
</organism>
<dbReference type="PANTHER" id="PTHR43205">
    <property type="entry name" value="PROSTAGLANDIN REDUCTASE"/>
    <property type="match status" value="1"/>
</dbReference>
<dbReference type="Proteomes" id="UP001327027">
    <property type="component" value="Unassembled WGS sequence"/>
</dbReference>
<dbReference type="SMART" id="SM00829">
    <property type="entry name" value="PKS_ER"/>
    <property type="match status" value="1"/>
</dbReference>
<reference evidence="3 4" key="1">
    <citation type="journal article" date="2013" name="Int. J. Syst. Evol. Microbiol.">
        <title>Aquimarina gracilis sp. nov., isolated from the gut microflora of a mussel, Mytilus coruscus, and emended description of Aquimarina spongiae.</title>
        <authorList>
            <person name="Park S.C."/>
            <person name="Choe H.N."/>
            <person name="Baik K.S."/>
            <person name="Seong C.N."/>
        </authorList>
    </citation>
    <scope>NUCLEOTIDE SEQUENCE [LARGE SCALE GENOMIC DNA]</scope>
    <source>
        <strain evidence="3 4">PSC32</strain>
    </source>
</reference>
<dbReference type="Pfam" id="PF16884">
    <property type="entry name" value="ADH_N_2"/>
    <property type="match status" value="1"/>
</dbReference>
<dbReference type="PANTHER" id="PTHR43205:SF7">
    <property type="entry name" value="PROSTAGLANDIN REDUCTASE 1"/>
    <property type="match status" value="1"/>
</dbReference>
<dbReference type="InterPro" id="IPR011032">
    <property type="entry name" value="GroES-like_sf"/>
</dbReference>
<dbReference type="InterPro" id="IPR036291">
    <property type="entry name" value="NAD(P)-bd_dom_sf"/>
</dbReference>
<evidence type="ECO:0000313" key="4">
    <source>
        <dbReference type="Proteomes" id="UP001327027"/>
    </source>
</evidence>
<sequence>MSNNKQLIFKKRPVGLPKADTWELQSNPIPEPKEGEVLIQQHYISLDPAMRGWMNEGKSYIEPVQVGDVMRAGSVGKVIKANNHPKYKEGDYLTGWGGVQQYSVTDGSNWYPVDPKLAPLPMYIGTLGMPGMTAYFGILEVGKIKEGDIVLVSGAAGAVGSVVGQIAKIKGCRVIGIAGGADKCKYVVEELGFDGAIDYKSENIHAGLKRECPKGIDVYFDNVGGEILDAALARLRMHARIVVCGAISQYNNKIAIKGPSNYLSLLVNRATMQGMVVMDYAKDYGKAAMEMGGWMMQGKLKSKEDIYEGIENFHETFLRLFSGNKMGKLVLKVIEE</sequence>
<dbReference type="SUPFAM" id="SSF50129">
    <property type="entry name" value="GroES-like"/>
    <property type="match status" value="1"/>
</dbReference>
<dbReference type="InterPro" id="IPR045010">
    <property type="entry name" value="MDR_fam"/>
</dbReference>
<dbReference type="EMBL" id="JAYKLX010000013">
    <property type="protein sequence ID" value="MEB3348252.1"/>
    <property type="molecule type" value="Genomic_DNA"/>
</dbReference>
<evidence type="ECO:0000313" key="3">
    <source>
        <dbReference type="EMBL" id="MEB3348252.1"/>
    </source>
</evidence>
<protein>
    <submittedName>
        <fullName evidence="3">NADP-dependent oxidoreductase</fullName>
    </submittedName>
</protein>
<dbReference type="InterPro" id="IPR013149">
    <property type="entry name" value="ADH-like_C"/>
</dbReference>
<dbReference type="CDD" id="cd05288">
    <property type="entry name" value="PGDH"/>
    <property type="match status" value="1"/>
</dbReference>
<feature type="domain" description="Enoyl reductase (ER)" evidence="2">
    <location>
        <begin position="15"/>
        <end position="331"/>
    </location>
</feature>
<dbReference type="Gene3D" id="3.40.50.720">
    <property type="entry name" value="NAD(P)-binding Rossmann-like Domain"/>
    <property type="match status" value="1"/>
</dbReference>
<dbReference type="InterPro" id="IPR020843">
    <property type="entry name" value="ER"/>
</dbReference>
<keyword evidence="4" id="KW-1185">Reference proteome</keyword>
<gene>
    <name evidence="3" type="ORF">U6A24_22430</name>
</gene>
<dbReference type="InterPro" id="IPR041694">
    <property type="entry name" value="ADH_N_2"/>
</dbReference>
<keyword evidence="1" id="KW-0560">Oxidoreductase</keyword>
<dbReference type="Gene3D" id="3.90.180.10">
    <property type="entry name" value="Medium-chain alcohol dehydrogenases, catalytic domain"/>
    <property type="match status" value="1"/>
</dbReference>
<dbReference type="Pfam" id="PF00107">
    <property type="entry name" value="ADH_zinc_N"/>
    <property type="match status" value="1"/>
</dbReference>
<evidence type="ECO:0000259" key="2">
    <source>
        <dbReference type="SMART" id="SM00829"/>
    </source>
</evidence>
<evidence type="ECO:0000256" key="1">
    <source>
        <dbReference type="ARBA" id="ARBA00023002"/>
    </source>
</evidence>
<name>A0ABU6A247_9FLAO</name>